<evidence type="ECO:0008006" key="5">
    <source>
        <dbReference type="Google" id="ProtNLM"/>
    </source>
</evidence>
<protein>
    <recommendedName>
        <fullName evidence="5">Methyltransferase</fullName>
    </recommendedName>
</protein>
<keyword evidence="1" id="KW-0560">Oxidoreductase</keyword>
<dbReference type="OrthoDB" id="412788at2759"/>
<evidence type="ECO:0000313" key="3">
    <source>
        <dbReference type="Proteomes" id="UP000504637"/>
    </source>
</evidence>
<sequence>MSSVLAASRSSAHVLAKQGLTSTRRSLASVAIHNPSSDSNEAAKFSWSKAQPFEHTPWKQPPKTKGTIRFLGPTKDGKTAMLNFEKGREHETNFGPSLERQVDITDLRHFEPRTSLRDEGVEWVHAPSILSEDKLLAAPGDVEAFVRGPYFEECAQIVKDQTGASKAIPYNFRHRRIEQNTNIMDPYKFSNKPLPNFHMDNDAETAEANLRRVLGEEEAQRWIGKRWGIVNLWRPVGDVVRQWPLALVDSRTVQYGRDTVPIITKHNYKSHFTALRPQEHFRYYYVSNLAPDEALLFVDYDSAQKGRENVVGMAHGAFEDHNAPERYPRRRSIEVRSLVLYED</sequence>
<evidence type="ECO:0000256" key="2">
    <source>
        <dbReference type="ARBA" id="ARBA00023604"/>
    </source>
</evidence>
<proteinExistence type="inferred from homology"/>
<dbReference type="Proteomes" id="UP000504637">
    <property type="component" value="Unplaced"/>
</dbReference>
<gene>
    <name evidence="4" type="ORF">K489DRAFT_362874</name>
</gene>
<evidence type="ECO:0000256" key="1">
    <source>
        <dbReference type="ARBA" id="ARBA00023002"/>
    </source>
</evidence>
<keyword evidence="3" id="KW-1185">Reference proteome</keyword>
<dbReference type="NCBIfam" id="NF041278">
    <property type="entry name" value="CmcJ_NvfI_EfuI"/>
    <property type="match status" value="1"/>
</dbReference>
<dbReference type="InterPro" id="IPR044053">
    <property type="entry name" value="AsaB-like"/>
</dbReference>
<name>A0A6J3LUJ2_9PEZI</name>
<dbReference type="PANTHER" id="PTHR34598">
    <property type="entry name" value="BLL6449 PROTEIN"/>
    <property type="match status" value="1"/>
</dbReference>
<reference evidence="4" key="1">
    <citation type="submission" date="2020-01" db="EMBL/GenBank/DDBJ databases">
        <authorList>
            <consortium name="DOE Joint Genome Institute"/>
            <person name="Haridas S."/>
            <person name="Albert R."/>
            <person name="Binder M."/>
            <person name="Bloem J."/>
            <person name="Labutti K."/>
            <person name="Salamov A."/>
            <person name="Andreopoulos B."/>
            <person name="Baker S.E."/>
            <person name="Barry K."/>
            <person name="Bills G."/>
            <person name="Bluhm B.H."/>
            <person name="Cannon C."/>
            <person name="Castanera R."/>
            <person name="Culley D.E."/>
            <person name="Daum C."/>
            <person name="Ezra D."/>
            <person name="Gonzalez J.B."/>
            <person name="Henrissat B."/>
            <person name="Kuo A."/>
            <person name="Liang C."/>
            <person name="Lipzen A."/>
            <person name="Lutzoni F."/>
            <person name="Magnuson J."/>
            <person name="Mondo S."/>
            <person name="Nolan M."/>
            <person name="Ohm R."/>
            <person name="Pangilinan J."/>
            <person name="Park H.-J."/>
            <person name="Ramirez L."/>
            <person name="Alfaro M."/>
            <person name="Sun H."/>
            <person name="Tritt A."/>
            <person name="Yoshinaga Y."/>
            <person name="Zwiers L.-H."/>
            <person name="Turgeon B.G."/>
            <person name="Goodwin S.B."/>
            <person name="Spatafora J.W."/>
            <person name="Crous P.W."/>
            <person name="Grigoriev I.V."/>
        </authorList>
    </citation>
    <scope>NUCLEOTIDE SEQUENCE</scope>
    <source>
        <strain evidence="4">CBS 342.82</strain>
    </source>
</reference>
<organism evidence="4">
    <name type="scientific">Dissoconium aciculare CBS 342.82</name>
    <dbReference type="NCBI Taxonomy" id="1314786"/>
    <lineage>
        <taxon>Eukaryota</taxon>
        <taxon>Fungi</taxon>
        <taxon>Dikarya</taxon>
        <taxon>Ascomycota</taxon>
        <taxon>Pezizomycotina</taxon>
        <taxon>Dothideomycetes</taxon>
        <taxon>Dothideomycetidae</taxon>
        <taxon>Mycosphaerellales</taxon>
        <taxon>Dissoconiaceae</taxon>
        <taxon>Dissoconium</taxon>
    </lineage>
</organism>
<dbReference type="PANTHER" id="PTHR34598:SF3">
    <property type="entry name" value="OXIDOREDUCTASE AN1597"/>
    <property type="match status" value="1"/>
</dbReference>
<dbReference type="GO" id="GO:0016491">
    <property type="term" value="F:oxidoreductase activity"/>
    <property type="evidence" value="ECO:0007669"/>
    <property type="project" value="UniProtKB-KW"/>
</dbReference>
<comment type="similarity">
    <text evidence="2">Belongs to the asaB hydroxylase/desaturase family.</text>
</comment>
<reference evidence="4" key="2">
    <citation type="submission" date="2020-04" db="EMBL/GenBank/DDBJ databases">
        <authorList>
            <consortium name="NCBI Genome Project"/>
        </authorList>
    </citation>
    <scope>NUCLEOTIDE SEQUENCE</scope>
    <source>
        <strain evidence="4">CBS 342.82</strain>
    </source>
</reference>
<dbReference type="RefSeq" id="XP_033456487.1">
    <property type="nucleotide sequence ID" value="XM_033602673.1"/>
</dbReference>
<evidence type="ECO:0000313" key="4">
    <source>
        <dbReference type="RefSeq" id="XP_033456487.1"/>
    </source>
</evidence>
<reference evidence="4" key="3">
    <citation type="submission" date="2025-08" db="UniProtKB">
        <authorList>
            <consortium name="RefSeq"/>
        </authorList>
    </citation>
    <scope>IDENTIFICATION</scope>
    <source>
        <strain evidence="4">CBS 342.82</strain>
    </source>
</reference>
<dbReference type="GeneID" id="54360473"/>
<dbReference type="AlphaFoldDB" id="A0A6J3LUJ2"/>
<accession>A0A6J3LUJ2</accession>